<dbReference type="InterPro" id="IPR029044">
    <property type="entry name" value="Nucleotide-diphossugar_trans"/>
</dbReference>
<dbReference type="InterPro" id="IPR052086">
    <property type="entry name" value="Mannan_Polymerase_Subunit"/>
</dbReference>
<geneLocation type="plasmid" evidence="1">
    <name>unnamed1</name>
</geneLocation>
<name>A0A2S0URS8_9RHOB</name>
<keyword evidence="1" id="KW-0808">Transferase</keyword>
<dbReference type="Gene3D" id="3.90.550.10">
    <property type="entry name" value="Spore Coat Polysaccharide Biosynthesis Protein SpsA, Chain A"/>
    <property type="match status" value="1"/>
</dbReference>
<dbReference type="PANTHER" id="PTHR43083">
    <property type="entry name" value="MANNAN POLYMERASE II"/>
    <property type="match status" value="1"/>
</dbReference>
<dbReference type="Gene3D" id="3.90.550.20">
    <property type="match status" value="1"/>
</dbReference>
<evidence type="ECO:0000313" key="2">
    <source>
        <dbReference type="Proteomes" id="UP000244496"/>
    </source>
</evidence>
<dbReference type="GO" id="GO:0000032">
    <property type="term" value="P:cell wall mannoprotein biosynthetic process"/>
    <property type="evidence" value="ECO:0007669"/>
    <property type="project" value="TreeGrafter"/>
</dbReference>
<dbReference type="KEGG" id="geh:HYN69_18090"/>
<dbReference type="Proteomes" id="UP000244496">
    <property type="component" value="Plasmid unnamed1"/>
</dbReference>
<accession>A0A2S0URS8</accession>
<dbReference type="InterPro" id="IPR007577">
    <property type="entry name" value="GlycoTrfase_DXD_sugar-bd_CS"/>
</dbReference>
<dbReference type="SUPFAM" id="SSF53448">
    <property type="entry name" value="Nucleotide-diphospho-sugar transferases"/>
    <property type="match status" value="2"/>
</dbReference>
<dbReference type="Pfam" id="PF04488">
    <property type="entry name" value="Gly_transf_sug"/>
    <property type="match status" value="1"/>
</dbReference>
<keyword evidence="2" id="KW-1185">Reference proteome</keyword>
<evidence type="ECO:0000313" key="1">
    <source>
        <dbReference type="EMBL" id="AWB50524.1"/>
    </source>
</evidence>
<organism evidence="1 2">
    <name type="scientific">Paragemmobacter aquarius</name>
    <dbReference type="NCBI Taxonomy" id="2169400"/>
    <lineage>
        <taxon>Bacteria</taxon>
        <taxon>Pseudomonadati</taxon>
        <taxon>Pseudomonadota</taxon>
        <taxon>Alphaproteobacteria</taxon>
        <taxon>Rhodobacterales</taxon>
        <taxon>Paracoccaceae</taxon>
        <taxon>Paragemmobacter</taxon>
    </lineage>
</organism>
<keyword evidence="1" id="KW-0614">Plasmid</keyword>
<dbReference type="GO" id="GO:0006487">
    <property type="term" value="P:protein N-linked glycosylation"/>
    <property type="evidence" value="ECO:0007669"/>
    <property type="project" value="TreeGrafter"/>
</dbReference>
<dbReference type="AlphaFoldDB" id="A0A2S0URS8"/>
<dbReference type="EMBL" id="CP028919">
    <property type="protein sequence ID" value="AWB50524.1"/>
    <property type="molecule type" value="Genomic_DNA"/>
</dbReference>
<dbReference type="PANTHER" id="PTHR43083:SF6">
    <property type="entry name" value="MANNAN POLYMERASE COMPLEXES SUBUNIT MNN9"/>
    <property type="match status" value="1"/>
</dbReference>
<dbReference type="Pfam" id="PF03452">
    <property type="entry name" value="Anp1"/>
    <property type="match status" value="1"/>
</dbReference>
<sequence>MASYAPPGVPRLIHQTWKNNNVPEGMGFPESWKACNPGWTYRFWTDDDLLEFFRQERPDLLDLFLSYDKPVQKADLARYCILHRYGGIYADIDTRCLASAEPIAGDRRVILCEEPPRHREPALQRGLKTMWFNGTMASPPEHPFWEDVIAACRLMAPRRAFDVLENTGPLLLSAVVERWQAKAPDAMALHSCGLFAENDVHGGGFDGTHYGPYGDLRLSSHLWAGSWFTIRHDRWIQRKVSRLHQARDWLFGGPRLDPAATLGALDCGFLDRPIAPTGPEAAVLVLVPVRDAEDDLPRCFELLSRIDHPKENLHVRLGHGDSRDGTARVLKELVARHAGDFASVAVVDLLRNAPQVSRALRSRRGIQRARRAGIARARNDLLTASLTDEIDWVLWVDADVIDYPQGVLGRLLSEREKIVTPDCVLEAGGPSFDQNAFFENGVPTRPVYYKQVRDGILQPPSDWWYRRHLSDLRYLDRVPLHGVGGTMLLVQADIHRAGVRFPERPYRHLIETEGFGRLARDAGVVPIGLPNVQIIHANR</sequence>
<reference evidence="1 2" key="1">
    <citation type="submission" date="2018-04" db="EMBL/GenBank/DDBJ databases">
        <title>Genome sequencing of Gemmobacter.</title>
        <authorList>
            <person name="Yi H."/>
            <person name="Baek M.-G."/>
        </authorList>
    </citation>
    <scope>NUCLEOTIDE SEQUENCE [LARGE SCALE GENOMIC DNA]</scope>
    <source>
        <strain evidence="1 2">HYN0069</strain>
        <plasmid evidence="2">Plasmid unnamed1</plasmid>
    </source>
</reference>
<dbReference type="GO" id="GO:0000009">
    <property type="term" value="F:alpha-1,6-mannosyltransferase activity"/>
    <property type="evidence" value="ECO:0007669"/>
    <property type="project" value="TreeGrafter"/>
</dbReference>
<proteinExistence type="predicted"/>
<protein>
    <submittedName>
        <fullName evidence="1">Glycosyl transferase</fullName>
    </submittedName>
</protein>
<gene>
    <name evidence="1" type="ORF">HYN69_18090</name>
</gene>